<keyword evidence="2" id="KW-1185">Reference proteome</keyword>
<dbReference type="EMBL" id="JAACJM010000258">
    <property type="protein sequence ID" value="KAF5334569.1"/>
    <property type="molecule type" value="Genomic_DNA"/>
</dbReference>
<name>A0A8H5C4E8_9AGAR</name>
<gene>
    <name evidence="1" type="ORF">D9758_015781</name>
</gene>
<evidence type="ECO:0000313" key="1">
    <source>
        <dbReference type="EMBL" id="KAF5334569.1"/>
    </source>
</evidence>
<protein>
    <submittedName>
        <fullName evidence="1">Uncharacterized protein</fullName>
    </submittedName>
</protein>
<evidence type="ECO:0000313" key="2">
    <source>
        <dbReference type="Proteomes" id="UP000559256"/>
    </source>
</evidence>
<reference evidence="1 2" key="1">
    <citation type="journal article" date="2020" name="ISME J.">
        <title>Uncovering the hidden diversity of litter-decomposition mechanisms in mushroom-forming fungi.</title>
        <authorList>
            <person name="Floudas D."/>
            <person name="Bentzer J."/>
            <person name="Ahren D."/>
            <person name="Johansson T."/>
            <person name="Persson P."/>
            <person name="Tunlid A."/>
        </authorList>
    </citation>
    <scope>NUCLEOTIDE SEQUENCE [LARGE SCALE GENOMIC DNA]</scope>
    <source>
        <strain evidence="1 2">CBS 291.85</strain>
    </source>
</reference>
<dbReference type="AlphaFoldDB" id="A0A8H5C4E8"/>
<dbReference type="Proteomes" id="UP000559256">
    <property type="component" value="Unassembled WGS sequence"/>
</dbReference>
<accession>A0A8H5C4E8</accession>
<sequence length="156" mass="17419">MPQWAGGMFKGFATRLRLSLAETTELFLNVNMTLSCYSNLNILPCRCMPGFQNLNTSRNRVYQNKPLFDILSNIPSDTVIPSDMPHDENFNHGAAGRLFNGRPQLDVVDVEEEKVPSVTGDDRLGDQCFCLLGTFSYGCRAEDLRTPPRAGLLGRM</sequence>
<proteinExistence type="predicted"/>
<comment type="caution">
    <text evidence="1">The sequence shown here is derived from an EMBL/GenBank/DDBJ whole genome shotgun (WGS) entry which is preliminary data.</text>
</comment>
<organism evidence="1 2">
    <name type="scientific">Tetrapyrgos nigripes</name>
    <dbReference type="NCBI Taxonomy" id="182062"/>
    <lineage>
        <taxon>Eukaryota</taxon>
        <taxon>Fungi</taxon>
        <taxon>Dikarya</taxon>
        <taxon>Basidiomycota</taxon>
        <taxon>Agaricomycotina</taxon>
        <taxon>Agaricomycetes</taxon>
        <taxon>Agaricomycetidae</taxon>
        <taxon>Agaricales</taxon>
        <taxon>Marasmiineae</taxon>
        <taxon>Marasmiaceae</taxon>
        <taxon>Tetrapyrgos</taxon>
    </lineage>
</organism>